<dbReference type="FunFam" id="2.60.40.150:FF:000237">
    <property type="entry name" value="Synaptotagmin 15"/>
    <property type="match status" value="1"/>
</dbReference>
<dbReference type="GO" id="GO:0070382">
    <property type="term" value="C:exocytic vesicle"/>
    <property type="evidence" value="ECO:0007669"/>
    <property type="project" value="TreeGrafter"/>
</dbReference>
<evidence type="ECO:0000313" key="5">
    <source>
        <dbReference type="Proteomes" id="UP000749559"/>
    </source>
</evidence>
<dbReference type="AlphaFoldDB" id="A0A8J1UA63"/>
<dbReference type="InterPro" id="IPR047897">
    <property type="entry name" value="Synaptotagmin-15/17_C2A"/>
</dbReference>
<keyword evidence="5" id="KW-1185">Reference proteome</keyword>
<feature type="compositionally biased region" description="Low complexity" evidence="2">
    <location>
        <begin position="92"/>
        <end position="106"/>
    </location>
</feature>
<dbReference type="GO" id="GO:0005544">
    <property type="term" value="F:calcium-dependent phospholipid binding"/>
    <property type="evidence" value="ECO:0007669"/>
    <property type="project" value="TreeGrafter"/>
</dbReference>
<dbReference type="InterPro" id="IPR000008">
    <property type="entry name" value="C2_dom"/>
</dbReference>
<protein>
    <submittedName>
        <fullName evidence="4">Uncharacterized protein</fullName>
    </submittedName>
</protein>
<keyword evidence="1" id="KW-0677">Repeat</keyword>
<dbReference type="GO" id="GO:0005886">
    <property type="term" value="C:plasma membrane"/>
    <property type="evidence" value="ECO:0007669"/>
    <property type="project" value="TreeGrafter"/>
</dbReference>
<organism evidence="4 5">
    <name type="scientific">Owenia fusiformis</name>
    <name type="common">Polychaete worm</name>
    <dbReference type="NCBI Taxonomy" id="6347"/>
    <lineage>
        <taxon>Eukaryota</taxon>
        <taxon>Metazoa</taxon>
        <taxon>Spiralia</taxon>
        <taxon>Lophotrochozoa</taxon>
        <taxon>Annelida</taxon>
        <taxon>Polychaeta</taxon>
        <taxon>Sedentaria</taxon>
        <taxon>Canalipalpata</taxon>
        <taxon>Sabellida</taxon>
        <taxon>Oweniida</taxon>
        <taxon>Oweniidae</taxon>
        <taxon>Owenia</taxon>
    </lineage>
</organism>
<dbReference type="SMART" id="SM00239">
    <property type="entry name" value="C2"/>
    <property type="match status" value="2"/>
</dbReference>
<gene>
    <name evidence="4" type="ORF">OFUS_LOCUS19836</name>
</gene>
<dbReference type="GO" id="GO:0001786">
    <property type="term" value="F:phosphatidylserine binding"/>
    <property type="evidence" value="ECO:0007669"/>
    <property type="project" value="TreeGrafter"/>
</dbReference>
<evidence type="ECO:0000256" key="1">
    <source>
        <dbReference type="ARBA" id="ARBA00022737"/>
    </source>
</evidence>
<accession>A0A8J1UA63</accession>
<evidence type="ECO:0000313" key="4">
    <source>
        <dbReference type="EMBL" id="CAH1795271.1"/>
    </source>
</evidence>
<dbReference type="Gene3D" id="2.60.40.150">
    <property type="entry name" value="C2 domain"/>
    <property type="match status" value="2"/>
</dbReference>
<dbReference type="PANTHER" id="PTHR10024:SF377">
    <property type="entry name" value="SYNAPTOTAGMIN-15-LIKE ISOFORM X1"/>
    <property type="match status" value="1"/>
</dbReference>
<dbReference type="GO" id="GO:0000149">
    <property type="term" value="F:SNARE binding"/>
    <property type="evidence" value="ECO:0007669"/>
    <property type="project" value="TreeGrafter"/>
</dbReference>
<feature type="region of interest" description="Disordered" evidence="2">
    <location>
        <begin position="134"/>
        <end position="156"/>
    </location>
</feature>
<dbReference type="InterPro" id="IPR035892">
    <property type="entry name" value="C2_domain_sf"/>
</dbReference>
<dbReference type="Pfam" id="PF00168">
    <property type="entry name" value="C2"/>
    <property type="match status" value="2"/>
</dbReference>
<dbReference type="Proteomes" id="UP000749559">
    <property type="component" value="Unassembled WGS sequence"/>
</dbReference>
<reference evidence="4" key="1">
    <citation type="submission" date="2022-03" db="EMBL/GenBank/DDBJ databases">
        <authorList>
            <person name="Martin C."/>
        </authorList>
    </citation>
    <scope>NUCLEOTIDE SEQUENCE</scope>
</reference>
<sequence length="501" mass="55698">MGFGDSDPDPKTSAVNGNDGMDKRPFAVPNVHGPQDAIPPAGIGGTAVTWGIAVGAAVGLVGIILIIAVVCRRIARKRRKELDLEFDDIYGTSSSRSAPSTRTNSPRIDKRHSLNQTSHRGMYVRSVTVDTVPDFSLPPERVQPRSPGDRSGSSTALQYQHSILGNIKPDLYSVGVPVQIEGAHAKDWSSEDEVEPSLLEGEDDCQVVVRMCSEEEDYEAPPSQHGRIWFSVVYDAAVEQLTVNLIKVKHLKGRGRANTPRDPFVKLYLLPDERTCQQSKVRKKTLTPKFNETFVFQVAADDVSKRTLRLSVYDLDKRRVRHSLGHVVAPMSTLDITRDDVVWRDLEPVKQTSSSLGEIYFSLCHIPTMDKVKVVIMRARNLRKVDLDSNAGIYVRVQLLHGRKVHKSKKTVIVQGSCDPVYNEAFSFTVPGKMLDSCSVCITVMSSIQSRLSSHEEEYGKNVVGGFMFARGEELMHWQEMLAQPRTAIPQWHSLAAPQTN</sequence>
<proteinExistence type="predicted"/>
<keyword evidence="3" id="KW-0472">Membrane</keyword>
<dbReference type="GO" id="GO:0030276">
    <property type="term" value="F:clathrin binding"/>
    <property type="evidence" value="ECO:0007669"/>
    <property type="project" value="TreeGrafter"/>
</dbReference>
<feature type="region of interest" description="Disordered" evidence="2">
    <location>
        <begin position="90"/>
        <end position="114"/>
    </location>
</feature>
<keyword evidence="3" id="KW-1133">Transmembrane helix</keyword>
<dbReference type="SUPFAM" id="SSF49562">
    <property type="entry name" value="C2 domain (Calcium/lipid-binding domain, CaLB)"/>
    <property type="match status" value="2"/>
</dbReference>
<dbReference type="PRINTS" id="PR00360">
    <property type="entry name" value="C2DOMAIN"/>
</dbReference>
<dbReference type="PROSITE" id="PS50004">
    <property type="entry name" value="C2"/>
    <property type="match status" value="2"/>
</dbReference>
<dbReference type="GO" id="GO:0017156">
    <property type="term" value="P:calcium-ion regulated exocytosis"/>
    <property type="evidence" value="ECO:0007669"/>
    <property type="project" value="TreeGrafter"/>
</dbReference>
<evidence type="ECO:0000256" key="2">
    <source>
        <dbReference type="SAM" id="MobiDB-lite"/>
    </source>
</evidence>
<feature type="region of interest" description="Disordered" evidence="2">
    <location>
        <begin position="1"/>
        <end position="33"/>
    </location>
</feature>
<keyword evidence="3" id="KW-0812">Transmembrane</keyword>
<dbReference type="EMBL" id="CAIIXF020000009">
    <property type="protein sequence ID" value="CAH1795271.1"/>
    <property type="molecule type" value="Genomic_DNA"/>
</dbReference>
<dbReference type="PANTHER" id="PTHR10024">
    <property type="entry name" value="SYNAPTOTAGMIN"/>
    <property type="match status" value="1"/>
</dbReference>
<dbReference type="GO" id="GO:0005509">
    <property type="term" value="F:calcium ion binding"/>
    <property type="evidence" value="ECO:0007669"/>
    <property type="project" value="TreeGrafter"/>
</dbReference>
<feature type="transmembrane region" description="Helical" evidence="3">
    <location>
        <begin position="47"/>
        <end position="71"/>
    </location>
</feature>
<name>A0A8J1UA63_OWEFU</name>
<dbReference type="OrthoDB" id="10259057at2759"/>
<dbReference type="CDD" id="cd08390">
    <property type="entry name" value="C2A_Synaptotagmin-15-17"/>
    <property type="match status" value="1"/>
</dbReference>
<comment type="caution">
    <text evidence="4">The sequence shown here is derived from an EMBL/GenBank/DDBJ whole genome shotgun (WGS) entry which is preliminary data.</text>
</comment>
<evidence type="ECO:0000256" key="3">
    <source>
        <dbReference type="SAM" id="Phobius"/>
    </source>
</evidence>